<keyword evidence="3" id="KW-1185">Reference proteome</keyword>
<keyword evidence="1" id="KW-1133">Transmembrane helix</keyword>
<dbReference type="AlphaFoldDB" id="A0ABD6C701"/>
<comment type="caution">
    <text evidence="2">The sequence shown here is derived from an EMBL/GenBank/DDBJ whole genome shotgun (WGS) entry which is preliminary data.</text>
</comment>
<protein>
    <submittedName>
        <fullName evidence="2">Uncharacterized protein</fullName>
    </submittedName>
</protein>
<evidence type="ECO:0000313" key="2">
    <source>
        <dbReference type="EMBL" id="MFD1585819.1"/>
    </source>
</evidence>
<keyword evidence="1" id="KW-0472">Membrane</keyword>
<proteinExistence type="predicted"/>
<keyword evidence="1" id="KW-0812">Transmembrane</keyword>
<organism evidence="2 3">
    <name type="scientific">Halorientalis brevis</name>
    <dbReference type="NCBI Taxonomy" id="1126241"/>
    <lineage>
        <taxon>Archaea</taxon>
        <taxon>Methanobacteriati</taxon>
        <taxon>Methanobacteriota</taxon>
        <taxon>Stenosarchaea group</taxon>
        <taxon>Halobacteria</taxon>
        <taxon>Halobacteriales</taxon>
        <taxon>Haloarculaceae</taxon>
        <taxon>Halorientalis</taxon>
    </lineage>
</organism>
<dbReference type="RefSeq" id="WP_247377061.1">
    <property type="nucleotide sequence ID" value="NZ_JALLGV010000003.1"/>
</dbReference>
<reference evidence="2 3" key="1">
    <citation type="journal article" date="2019" name="Int. J. Syst. Evol. Microbiol.">
        <title>The Global Catalogue of Microorganisms (GCM) 10K type strain sequencing project: providing services to taxonomists for standard genome sequencing and annotation.</title>
        <authorList>
            <consortium name="The Broad Institute Genomics Platform"/>
            <consortium name="The Broad Institute Genome Sequencing Center for Infectious Disease"/>
            <person name="Wu L."/>
            <person name="Ma J."/>
        </authorList>
    </citation>
    <scope>NUCLEOTIDE SEQUENCE [LARGE SCALE GENOMIC DNA]</scope>
    <source>
        <strain evidence="2 3">CGMCC 1.12125</strain>
    </source>
</reference>
<name>A0ABD6C701_9EURY</name>
<accession>A0ABD6C701</accession>
<sequence>MSWIRSSKTAVVAALLVVLLGATGTAAALELSASNVPEEAEVGSEVNTTVVIDDAYTENAEWTLRTETELNNVSWTVEEYDQGSRINQWSGGEKTFEQALASDPKGDEVRITIRGDVPALEDPNYEPRENVTLVAVKRTTGSNTETLKTYSVHHYTNESKTAREAIDSAQATIEQAGGDSEAQSDLDQAISSYNSGNYENAISNANDAENQAQQKKQSKQTNQMLLFGGIGAVVLFVVVGGVWYWRNQQDDYDKLR</sequence>
<feature type="transmembrane region" description="Helical" evidence="1">
    <location>
        <begin position="224"/>
        <end position="245"/>
    </location>
</feature>
<evidence type="ECO:0000313" key="3">
    <source>
        <dbReference type="Proteomes" id="UP001597119"/>
    </source>
</evidence>
<gene>
    <name evidence="2" type="ORF">ACFR9U_02400</name>
</gene>
<dbReference type="Proteomes" id="UP001597119">
    <property type="component" value="Unassembled WGS sequence"/>
</dbReference>
<evidence type="ECO:0000256" key="1">
    <source>
        <dbReference type="SAM" id="Phobius"/>
    </source>
</evidence>
<dbReference type="EMBL" id="JBHUDJ010000001">
    <property type="protein sequence ID" value="MFD1585819.1"/>
    <property type="molecule type" value="Genomic_DNA"/>
</dbReference>